<name>A0A4Z1NVN3_9PEZI</name>
<feature type="transmembrane region" description="Helical" evidence="2">
    <location>
        <begin position="553"/>
        <end position="575"/>
    </location>
</feature>
<keyword evidence="4" id="KW-1185">Reference proteome</keyword>
<dbReference type="STRING" id="86259.A0A4Z1NVN3"/>
<feature type="region of interest" description="Disordered" evidence="1">
    <location>
        <begin position="281"/>
        <end position="306"/>
    </location>
</feature>
<sequence>MSAMLARGLEGRNENPESWEEEYRPATHTGLDTDGEEGGCYRDCPILGTFHLGRLVLEDKAKQQIDEQPTSTMTIDLPTHVPQFTSEFGGGVVVGQHSETHSSASRYTPTITVTASASTPRVTTITVTVPASLSTQAVDTTSATSAEESTTFEAETETTTISISSTSATSAEESTTLEAETETTTISISSTSADESTFYKAGPHPTTTRKPLATIAIPEFVDEFTSEYEEEMWNGMHSPTSLPLPVASTYIEPTGGVSVVPAYGPTVYMNPSGQVTMWKNSTGSATTETASPTTSSTSIVTTENGPTVSVDTTGGVSALTGLTSSPTVISPAMTVTLAPGGYNTTANSYALKITSTKTYHITETSTVGMLGTFESLNTTTPETTTFIENPSTDLDPYVQTSSIESDVSTPTQYFTTTLILPLPQASICSIDTKVISEYSAGSLMSRNIAYTVPGCTLGPRSFTTVTTVTSAGPSTMLRLVRRSSDHSEGIAAATHTRAEIKALETSLGAKDSSNIVYNDIYAATPQNPWVAAPHAGQVFTEPKDFAGAISMKLVGIVIGGIFGLVCVAATLWFGVKKVQRRRALARGLEIKGDGEQS</sequence>
<protein>
    <submittedName>
        <fullName evidence="3">Uncharacterized protein</fullName>
    </submittedName>
</protein>
<feature type="region of interest" description="Disordered" evidence="1">
    <location>
        <begin position="1"/>
        <end position="31"/>
    </location>
</feature>
<evidence type="ECO:0000313" key="3">
    <source>
        <dbReference type="EMBL" id="TID15322.1"/>
    </source>
</evidence>
<dbReference type="EMBL" id="SNSC02000021">
    <property type="protein sequence ID" value="TID15322.1"/>
    <property type="molecule type" value="Genomic_DNA"/>
</dbReference>
<keyword evidence="2" id="KW-0812">Transmembrane</keyword>
<accession>A0A4Z1NVN3</accession>
<evidence type="ECO:0000256" key="2">
    <source>
        <dbReference type="SAM" id="Phobius"/>
    </source>
</evidence>
<feature type="region of interest" description="Disordered" evidence="1">
    <location>
        <begin position="139"/>
        <end position="185"/>
    </location>
</feature>
<organism evidence="3 4">
    <name type="scientific">Venturia nashicola</name>
    <dbReference type="NCBI Taxonomy" id="86259"/>
    <lineage>
        <taxon>Eukaryota</taxon>
        <taxon>Fungi</taxon>
        <taxon>Dikarya</taxon>
        <taxon>Ascomycota</taxon>
        <taxon>Pezizomycotina</taxon>
        <taxon>Dothideomycetes</taxon>
        <taxon>Pleosporomycetidae</taxon>
        <taxon>Venturiales</taxon>
        <taxon>Venturiaceae</taxon>
        <taxon>Venturia</taxon>
    </lineage>
</organism>
<evidence type="ECO:0000256" key="1">
    <source>
        <dbReference type="SAM" id="MobiDB-lite"/>
    </source>
</evidence>
<comment type="caution">
    <text evidence="3">The sequence shown here is derived from an EMBL/GenBank/DDBJ whole genome shotgun (WGS) entry which is preliminary data.</text>
</comment>
<reference evidence="3 4" key="1">
    <citation type="submission" date="2019-04" db="EMBL/GenBank/DDBJ databases">
        <title>High contiguity whole genome sequence and gene annotation resource for two Venturia nashicola isolates.</title>
        <authorList>
            <person name="Prokchorchik M."/>
            <person name="Won K."/>
            <person name="Lee Y."/>
            <person name="Choi E.D."/>
            <person name="Segonzac C."/>
            <person name="Sohn K.H."/>
        </authorList>
    </citation>
    <scope>NUCLEOTIDE SEQUENCE [LARGE SCALE GENOMIC DNA]</scope>
    <source>
        <strain evidence="3 4">PRI2</strain>
    </source>
</reference>
<dbReference type="Proteomes" id="UP000298493">
    <property type="component" value="Unassembled WGS sequence"/>
</dbReference>
<proteinExistence type="predicted"/>
<feature type="compositionally biased region" description="Low complexity" evidence="1">
    <location>
        <begin position="281"/>
        <end position="302"/>
    </location>
</feature>
<feature type="compositionally biased region" description="Basic and acidic residues" evidence="1">
    <location>
        <begin position="9"/>
        <end position="25"/>
    </location>
</feature>
<dbReference type="AlphaFoldDB" id="A0A4Z1NVN3"/>
<gene>
    <name evidence="3" type="ORF">E6O75_ATG08575</name>
</gene>
<keyword evidence="2" id="KW-0472">Membrane</keyword>
<keyword evidence="2" id="KW-1133">Transmembrane helix</keyword>
<evidence type="ECO:0000313" key="4">
    <source>
        <dbReference type="Proteomes" id="UP000298493"/>
    </source>
</evidence>
<feature type="compositionally biased region" description="Low complexity" evidence="1">
    <location>
        <begin position="140"/>
        <end position="185"/>
    </location>
</feature>